<feature type="domain" description="THUMP" evidence="2">
    <location>
        <begin position="158"/>
        <end position="263"/>
    </location>
</feature>
<dbReference type="InterPro" id="IPR004114">
    <property type="entry name" value="THUMP_dom"/>
</dbReference>
<dbReference type="OrthoDB" id="367221at2759"/>
<dbReference type="PROSITE" id="PS51165">
    <property type="entry name" value="THUMP"/>
    <property type="match status" value="1"/>
</dbReference>
<evidence type="ECO:0000259" key="2">
    <source>
        <dbReference type="PROSITE" id="PS51165"/>
    </source>
</evidence>
<proteinExistence type="predicted"/>
<protein>
    <recommendedName>
        <fullName evidence="2">THUMP domain-containing protein</fullName>
    </recommendedName>
</protein>
<dbReference type="Gene3D" id="3.30.2300.10">
    <property type="entry name" value="THUMP superfamily"/>
    <property type="match status" value="1"/>
</dbReference>
<keyword evidence="4" id="KW-1185">Reference proteome</keyword>
<name>A0A8J8WMG4_9EURO</name>
<evidence type="ECO:0000256" key="1">
    <source>
        <dbReference type="PROSITE-ProRule" id="PRU00529"/>
    </source>
</evidence>
<accession>A0A8J8WMG4</accession>
<evidence type="ECO:0000313" key="4">
    <source>
        <dbReference type="Proteomes" id="UP000631181"/>
    </source>
</evidence>
<gene>
    <name evidence="3" type="ORF">PECM_000021</name>
</gene>
<reference evidence="3" key="1">
    <citation type="journal article" date="2020" name="Front. Microbiol.">
        <title>Gene regulatory networks of Penicillium echinulatum 2HH and Penicillium oxalicum 114-2 inferred by a computational biology approach.</title>
        <authorList>
            <person name="Lenz A.R."/>
            <person name="Galan-Vasquez E."/>
            <person name="Balbinot E."/>
            <person name="De Abreu F.P."/>
            <person name="De Oliveira N.S."/>
            <person name="Da Rosa L.O."/>
            <person name="De Avila E Silva S."/>
            <person name="Camassola M."/>
            <person name="Dillon A.J.P."/>
            <person name="Perez-Rueda E."/>
        </authorList>
    </citation>
    <scope>NUCLEOTIDE SEQUENCE</scope>
    <source>
        <strain evidence="3">S1M29</strain>
    </source>
</reference>
<dbReference type="EMBL" id="WIWV01000001">
    <property type="protein sequence ID" value="KAF7720105.1"/>
    <property type="molecule type" value="Genomic_DNA"/>
</dbReference>
<dbReference type="Pfam" id="PF02926">
    <property type="entry name" value="THUMP"/>
    <property type="match status" value="1"/>
</dbReference>
<evidence type="ECO:0000313" key="3">
    <source>
        <dbReference type="EMBL" id="KAF7720105.1"/>
    </source>
</evidence>
<dbReference type="GO" id="GO:0003723">
    <property type="term" value="F:RNA binding"/>
    <property type="evidence" value="ECO:0007669"/>
    <property type="project" value="UniProtKB-UniRule"/>
</dbReference>
<comment type="caution">
    <text evidence="3">The sequence shown here is derived from an EMBL/GenBank/DDBJ whole genome shotgun (WGS) entry which is preliminary data.</text>
</comment>
<dbReference type="GO" id="GO:0006400">
    <property type="term" value="P:tRNA modification"/>
    <property type="evidence" value="ECO:0007669"/>
    <property type="project" value="InterPro"/>
</dbReference>
<dbReference type="PANTHER" id="PTHR13452:SF10">
    <property type="entry name" value="THUMP DOMAIN-CONTAINING PROTEIN 1"/>
    <property type="match status" value="1"/>
</dbReference>
<dbReference type="SMART" id="SM00981">
    <property type="entry name" value="THUMP"/>
    <property type="match status" value="1"/>
</dbReference>
<dbReference type="FunFam" id="3.30.2300.10:FF:000001">
    <property type="entry name" value="THUMP domain-containing protein 1"/>
    <property type="match status" value="1"/>
</dbReference>
<dbReference type="AlphaFoldDB" id="A0A8J8WMG4"/>
<dbReference type="SUPFAM" id="SSF143437">
    <property type="entry name" value="THUMP domain-like"/>
    <property type="match status" value="1"/>
</dbReference>
<dbReference type="Proteomes" id="UP000631181">
    <property type="component" value="Unassembled WGS sequence"/>
</dbReference>
<dbReference type="InterPro" id="IPR040183">
    <property type="entry name" value="THUMPD1-like"/>
</dbReference>
<organism evidence="3 4">
    <name type="scientific">Penicillium ucsense</name>
    <dbReference type="NCBI Taxonomy" id="2839758"/>
    <lineage>
        <taxon>Eukaryota</taxon>
        <taxon>Fungi</taxon>
        <taxon>Dikarya</taxon>
        <taxon>Ascomycota</taxon>
        <taxon>Pezizomycotina</taxon>
        <taxon>Eurotiomycetes</taxon>
        <taxon>Eurotiomycetidae</taxon>
        <taxon>Eurotiales</taxon>
        <taxon>Aspergillaceae</taxon>
        <taxon>Penicillium</taxon>
    </lineage>
</organism>
<dbReference type="CDD" id="cd11717">
    <property type="entry name" value="THUMP_THUMPD1_like"/>
    <property type="match status" value="1"/>
</dbReference>
<sequence>MSISIARRAGSPTPPHLCPPRLSGLLFTFAPWPEKSVGGKPAWQNSGRKVNIETGDVGVIVTCDMGREGKCIAETLDLFSQALEKSGQLKDTTGDDDEEEDDEDIEAQIKRELAGLKPNKDKKKPFEAVRLEMPCVIFVRLDKSIDPVKLVHRLCTEAQASPDLKKSRYVKRMTPVTEVRKTLSVDVEAFARQILKPVFHSGGPPKTYAIRPSVRGNNKFHRDSIIKTVADVVGKEHPVNLTNYDHMILVDVCQNIIGMSVVDGDYDRLKRFNLAEIYDPGPKAGSAGEVKTDAKASAT</sequence>
<keyword evidence="1" id="KW-0694">RNA-binding</keyword>
<dbReference type="PANTHER" id="PTHR13452">
    <property type="entry name" value="THUMP DOMAIN CONTAINING PROTEIN 1-RELATED"/>
    <property type="match status" value="1"/>
</dbReference>